<dbReference type="Proteomes" id="UP000322110">
    <property type="component" value="Unassembled WGS sequence"/>
</dbReference>
<dbReference type="Gene3D" id="2.40.110.10">
    <property type="entry name" value="Butyryl-CoA Dehydrogenase, subunit A, domain 2"/>
    <property type="match status" value="1"/>
</dbReference>
<dbReference type="InterPro" id="IPR037069">
    <property type="entry name" value="AcylCoA_DH/ox_N_sf"/>
</dbReference>
<evidence type="ECO:0000313" key="10">
    <source>
        <dbReference type="Proteomes" id="UP000322110"/>
    </source>
</evidence>
<dbReference type="PIRSF" id="PIRSF016578">
    <property type="entry name" value="HsaA"/>
    <property type="match status" value="1"/>
</dbReference>
<proteinExistence type="inferred from homology"/>
<accession>A0A5B2TED8</accession>
<dbReference type="Pfam" id="PF02771">
    <property type="entry name" value="Acyl-CoA_dh_N"/>
    <property type="match status" value="1"/>
</dbReference>
<evidence type="ECO:0000259" key="8">
    <source>
        <dbReference type="Pfam" id="PF02771"/>
    </source>
</evidence>
<reference evidence="9 10" key="1">
    <citation type="journal article" date="2015" name="Int. J. Syst. Evol. Microbiol.">
        <title>Roseomonas oryzae sp. nov., isolated from paddy rhizosphere soil.</title>
        <authorList>
            <person name="Ramaprasad E.V."/>
            <person name="Sasikala Ch."/>
            <person name="Ramana Ch.V."/>
        </authorList>
    </citation>
    <scope>NUCLEOTIDE SEQUENCE [LARGE SCALE GENOMIC DNA]</scope>
    <source>
        <strain evidence="9 10">KCTC 42542</strain>
    </source>
</reference>
<dbReference type="SUPFAM" id="SSF47203">
    <property type="entry name" value="Acyl-CoA dehydrogenase C-terminal domain-like"/>
    <property type="match status" value="1"/>
</dbReference>
<dbReference type="InterPro" id="IPR006091">
    <property type="entry name" value="Acyl-CoA_Oxase/DH_mid-dom"/>
</dbReference>
<dbReference type="InterPro" id="IPR046373">
    <property type="entry name" value="Acyl-CoA_Oxase/DH_mid-dom_sf"/>
</dbReference>
<keyword evidence="10" id="KW-1185">Reference proteome</keyword>
<dbReference type="InterPro" id="IPR013786">
    <property type="entry name" value="AcylCoA_DH/ox_N"/>
</dbReference>
<dbReference type="PANTHER" id="PTHR43884:SF12">
    <property type="entry name" value="ISOVALERYL-COA DEHYDROGENASE, MITOCHONDRIAL-RELATED"/>
    <property type="match status" value="1"/>
</dbReference>
<name>A0A5B2TED8_9PROT</name>
<evidence type="ECO:0000256" key="5">
    <source>
        <dbReference type="RuleBase" id="RU362125"/>
    </source>
</evidence>
<evidence type="ECO:0000256" key="3">
    <source>
        <dbReference type="ARBA" id="ARBA00022630"/>
    </source>
</evidence>
<dbReference type="PANTHER" id="PTHR43884">
    <property type="entry name" value="ACYL-COA DEHYDROGENASE"/>
    <property type="match status" value="1"/>
</dbReference>
<dbReference type="SUPFAM" id="SSF56645">
    <property type="entry name" value="Acyl-CoA dehydrogenase NM domain-like"/>
    <property type="match status" value="1"/>
</dbReference>
<evidence type="ECO:0000256" key="1">
    <source>
        <dbReference type="ARBA" id="ARBA00001974"/>
    </source>
</evidence>
<dbReference type="Pfam" id="PF02770">
    <property type="entry name" value="Acyl-CoA_dh_M"/>
    <property type="match status" value="1"/>
</dbReference>
<dbReference type="Gene3D" id="1.20.140.10">
    <property type="entry name" value="Butyryl-CoA Dehydrogenase, subunit A, domain 3"/>
    <property type="match status" value="1"/>
</dbReference>
<keyword evidence="4 5" id="KW-0274">FAD</keyword>
<dbReference type="OrthoDB" id="5510711at2"/>
<dbReference type="FunFam" id="2.40.110.10:FF:000014">
    <property type="entry name" value="Probable acyl-CoA dehydrogenase"/>
    <property type="match status" value="1"/>
</dbReference>
<dbReference type="EMBL" id="VUKA01000007">
    <property type="protein sequence ID" value="KAA2212474.1"/>
    <property type="molecule type" value="Genomic_DNA"/>
</dbReference>
<dbReference type="RefSeq" id="WP_149812880.1">
    <property type="nucleotide sequence ID" value="NZ_VUKA01000007.1"/>
</dbReference>
<evidence type="ECO:0000256" key="4">
    <source>
        <dbReference type="ARBA" id="ARBA00022827"/>
    </source>
</evidence>
<dbReference type="InterPro" id="IPR009075">
    <property type="entry name" value="AcylCo_DH/oxidase_C"/>
</dbReference>
<feature type="domain" description="Acyl-CoA oxidase/dehydrogenase middle" evidence="7">
    <location>
        <begin position="123"/>
        <end position="220"/>
    </location>
</feature>
<evidence type="ECO:0000259" key="7">
    <source>
        <dbReference type="Pfam" id="PF02770"/>
    </source>
</evidence>
<dbReference type="FunFam" id="1.10.540.10:FF:000027">
    <property type="entry name" value="Putative acyl-CoA dehydrogenase"/>
    <property type="match status" value="1"/>
</dbReference>
<keyword evidence="5" id="KW-0560">Oxidoreductase</keyword>
<dbReference type="AlphaFoldDB" id="A0A5B2TED8"/>
<feature type="domain" description="Acyl-CoA dehydrogenase/oxidase C-terminal" evidence="6">
    <location>
        <begin position="233"/>
        <end position="366"/>
    </location>
</feature>
<gene>
    <name evidence="9" type="ORF">F0Q34_14180</name>
</gene>
<evidence type="ECO:0000256" key="2">
    <source>
        <dbReference type="ARBA" id="ARBA00009347"/>
    </source>
</evidence>
<evidence type="ECO:0000313" key="9">
    <source>
        <dbReference type="EMBL" id="KAA2212474.1"/>
    </source>
</evidence>
<feature type="domain" description="Acyl-CoA dehydrogenase/oxidase N-terminal" evidence="8">
    <location>
        <begin position="7"/>
        <end position="118"/>
    </location>
</feature>
<sequence length="388" mass="42931">MDFALKPEQEAVREAVARICAAFGDEYWLARDKDGVFPREFCAALAKDGWLGICMPEEYGGAGLGITEAAIMMQAIAQSGAGMTGASAVHMNIFGLNPVVVFGTDAQKRRMLPPLIEGRERACFAVTEPNAGLDTTQLRTRAEKRGDRYVVNGQKIWISTAQVAEKVLILARTMPLDQVKRRTDGLSLFYTDLDRSRVDVREIEKMGRKAVDSNEVFFDNLEVPEEDRIGEEGRGFEYILHGLNPERILIAAEAVGLGLVALERATNYAKERRVFGRAIGQNQAIQHPLAANWMELQAARLMILQAAWRYDQGLSCGAEANAAKYLAAEAGFKACQQAVMTHGGFGYAKEYHVERFLREVMIPRIAPVSPQLILCFIAEKVLGLPKSY</sequence>
<dbReference type="Gene3D" id="1.10.540.10">
    <property type="entry name" value="Acyl-CoA dehydrogenase/oxidase, N-terminal domain"/>
    <property type="match status" value="1"/>
</dbReference>
<dbReference type="Pfam" id="PF00441">
    <property type="entry name" value="Acyl-CoA_dh_1"/>
    <property type="match status" value="1"/>
</dbReference>
<comment type="similarity">
    <text evidence="2 5">Belongs to the acyl-CoA dehydrogenase family.</text>
</comment>
<dbReference type="GO" id="GO:0050660">
    <property type="term" value="F:flavin adenine dinucleotide binding"/>
    <property type="evidence" value="ECO:0007669"/>
    <property type="project" value="InterPro"/>
</dbReference>
<dbReference type="FunFam" id="1.20.140.10:FF:000012">
    <property type="entry name" value="Acyl-CoA dehydrogenase fadE12"/>
    <property type="match status" value="1"/>
</dbReference>
<dbReference type="InterPro" id="IPR009100">
    <property type="entry name" value="AcylCoA_DH/oxidase_NM_dom_sf"/>
</dbReference>
<keyword evidence="3 5" id="KW-0285">Flavoprotein</keyword>
<dbReference type="GO" id="GO:0003995">
    <property type="term" value="F:acyl-CoA dehydrogenase activity"/>
    <property type="evidence" value="ECO:0007669"/>
    <property type="project" value="TreeGrafter"/>
</dbReference>
<comment type="caution">
    <text evidence="9">The sequence shown here is derived from an EMBL/GenBank/DDBJ whole genome shotgun (WGS) entry which is preliminary data.</text>
</comment>
<protein>
    <submittedName>
        <fullName evidence="9">Acyl-CoA dehydrogenase</fullName>
    </submittedName>
</protein>
<comment type="cofactor">
    <cofactor evidence="1 5">
        <name>FAD</name>
        <dbReference type="ChEBI" id="CHEBI:57692"/>
    </cofactor>
</comment>
<dbReference type="InterPro" id="IPR036250">
    <property type="entry name" value="AcylCo_DH-like_C"/>
</dbReference>
<organism evidence="9 10">
    <name type="scientific">Teichococcus oryzae</name>
    <dbReference type="NCBI Taxonomy" id="1608942"/>
    <lineage>
        <taxon>Bacteria</taxon>
        <taxon>Pseudomonadati</taxon>
        <taxon>Pseudomonadota</taxon>
        <taxon>Alphaproteobacteria</taxon>
        <taxon>Acetobacterales</taxon>
        <taxon>Roseomonadaceae</taxon>
        <taxon>Roseomonas</taxon>
    </lineage>
</organism>
<evidence type="ECO:0000259" key="6">
    <source>
        <dbReference type="Pfam" id="PF00441"/>
    </source>
</evidence>